<feature type="transmembrane region" description="Helical" evidence="6">
    <location>
        <begin position="307"/>
        <end position="332"/>
    </location>
</feature>
<feature type="domain" description="Methyl-accepting transducer" evidence="7">
    <location>
        <begin position="415"/>
        <end position="658"/>
    </location>
</feature>
<keyword evidence="2" id="KW-0997">Cell inner membrane</keyword>
<evidence type="ECO:0000259" key="8">
    <source>
        <dbReference type="PROSITE" id="PS50192"/>
    </source>
</evidence>
<dbReference type="Gene3D" id="1.10.287.950">
    <property type="entry name" value="Methyl-accepting chemotaxis protein"/>
    <property type="match status" value="1"/>
</dbReference>
<dbReference type="SMART" id="SM00283">
    <property type="entry name" value="MA"/>
    <property type="match status" value="1"/>
</dbReference>
<reference evidence="10 11" key="1">
    <citation type="submission" date="2019-03" db="EMBL/GenBank/DDBJ databases">
        <title>Genomic Encyclopedia of Type Strains, Phase III (KMG-III): the genomes of soil and plant-associated and newly described type strains.</title>
        <authorList>
            <person name="Whitman W."/>
        </authorList>
    </citation>
    <scope>NUCLEOTIDE SEQUENCE [LARGE SCALE GENOMIC DNA]</scope>
    <source>
        <strain evidence="10 11">CGMCC 1.7660</strain>
    </source>
</reference>
<dbReference type="PROSITE" id="PS50885">
    <property type="entry name" value="HAMP"/>
    <property type="match status" value="1"/>
</dbReference>
<gene>
    <name evidence="10" type="ORF">A8950_2768</name>
</gene>
<dbReference type="Pfam" id="PF00015">
    <property type="entry name" value="MCPsignal"/>
    <property type="match status" value="1"/>
</dbReference>
<dbReference type="SMART" id="SM00304">
    <property type="entry name" value="HAMP"/>
    <property type="match status" value="1"/>
</dbReference>
<dbReference type="Gene3D" id="6.10.340.10">
    <property type="match status" value="1"/>
</dbReference>
<name>A0A4R6WUY6_9PROT</name>
<evidence type="ECO:0000313" key="10">
    <source>
        <dbReference type="EMBL" id="TDQ80899.1"/>
    </source>
</evidence>
<dbReference type="SMART" id="SM01358">
    <property type="entry name" value="HBM"/>
    <property type="match status" value="1"/>
</dbReference>
<evidence type="ECO:0000259" key="9">
    <source>
        <dbReference type="PROSITE" id="PS50885"/>
    </source>
</evidence>
<dbReference type="PROSITE" id="PS50192">
    <property type="entry name" value="T_SNARE"/>
    <property type="match status" value="1"/>
</dbReference>
<sequence>MSIEATNDRTFLGNVRIRTKILAGSGIVLGMLAIVGGLSFFSFTHVARNFEEYSEAAKLGVVSKEIAGDFTEINSHAKDFLLSGDTSILTKEEALAAEVAAKIDDAIGLAHTDSEREKLQRVREVIGQYGDVFKKVGALSAEERKLVDEVIMPDSAKLMADLEEVSRRAAASGNSEALVLAMSAEIALARGHGALSTILGLDKEEAKATFEASLQEMQQVLAGIDRATQGSELRGIYEEMVVVAKEYREAAETAIKDHMELQRIIEVEMVDMEADARATLDDVTNEITAEEERLRSDLSDTIVTTEIVIVVIALSGFALGIVVSLLVAGGIARPVVMMADVMKKLGDGDREIGVPATANRDEIGEMARSVQVFKEGLIEAERLRTIQEAEQRRQVERGKKMEAAVAEFDKVIGEVVGVVSAAATELQATAQSLSATAEETAQQSNAVAAASEQMTQNVQTVASATEELSASIREINHQVSESTRIVGAAVEQAEDTNAKVNGLAAAAQKIGEVVTLINEIASQTNLLALNATIEAARAGEAGKGFAVVASEVKNLATQTARATDEIAAQVKAIQDSTEGSAKAIVSITQTINRVNEISTGIASAVEEQGAATAEISRNVQQAAAGTAEVTSNIIGVTQASQQTSAGSSQVLSAASELSENGVRLKREVESFLQTVRSL</sequence>
<accession>A0A4R6WUY6</accession>
<organism evidence="10 11">
    <name type="scientific">Dongia mobilis</name>
    <dbReference type="NCBI Taxonomy" id="578943"/>
    <lineage>
        <taxon>Bacteria</taxon>
        <taxon>Pseudomonadati</taxon>
        <taxon>Pseudomonadota</taxon>
        <taxon>Alphaproteobacteria</taxon>
        <taxon>Rhodospirillales</taxon>
        <taxon>Dongiaceae</taxon>
        <taxon>Dongia</taxon>
    </lineage>
</organism>
<dbReference type="InterPro" id="IPR003660">
    <property type="entry name" value="HAMP_dom"/>
</dbReference>
<dbReference type="InterPro" id="IPR024478">
    <property type="entry name" value="HlyB_4HB_MCP"/>
</dbReference>
<evidence type="ECO:0000256" key="5">
    <source>
        <dbReference type="PROSITE-ProRule" id="PRU00284"/>
    </source>
</evidence>
<keyword evidence="11" id="KW-1185">Reference proteome</keyword>
<dbReference type="AlphaFoldDB" id="A0A4R6WUY6"/>
<dbReference type="Proteomes" id="UP000295783">
    <property type="component" value="Unassembled WGS sequence"/>
</dbReference>
<feature type="transmembrane region" description="Helical" evidence="6">
    <location>
        <begin position="21"/>
        <end position="43"/>
    </location>
</feature>
<dbReference type="InterPro" id="IPR000727">
    <property type="entry name" value="T_SNARE_dom"/>
</dbReference>
<evidence type="ECO:0000259" key="7">
    <source>
        <dbReference type="PROSITE" id="PS50111"/>
    </source>
</evidence>
<keyword evidence="6" id="KW-0812">Transmembrane</keyword>
<evidence type="ECO:0000256" key="4">
    <source>
        <dbReference type="ARBA" id="ARBA00029447"/>
    </source>
</evidence>
<dbReference type="PANTHER" id="PTHR32089">
    <property type="entry name" value="METHYL-ACCEPTING CHEMOTAXIS PROTEIN MCPB"/>
    <property type="match status" value="1"/>
</dbReference>
<evidence type="ECO:0000256" key="6">
    <source>
        <dbReference type="SAM" id="Phobius"/>
    </source>
</evidence>
<evidence type="ECO:0000256" key="2">
    <source>
        <dbReference type="ARBA" id="ARBA00022519"/>
    </source>
</evidence>
<proteinExistence type="inferred from homology"/>
<keyword evidence="3 5" id="KW-0807">Transducer</keyword>
<evidence type="ECO:0000256" key="3">
    <source>
        <dbReference type="ARBA" id="ARBA00023224"/>
    </source>
</evidence>
<dbReference type="RefSeq" id="WP_133614236.1">
    <property type="nucleotide sequence ID" value="NZ_SNYW01000010.1"/>
</dbReference>
<protein>
    <submittedName>
        <fullName evidence="10">Methyl-accepting chemotaxis protein</fullName>
    </submittedName>
</protein>
<dbReference type="PANTHER" id="PTHR32089:SF112">
    <property type="entry name" value="LYSOZYME-LIKE PROTEIN-RELATED"/>
    <property type="match status" value="1"/>
</dbReference>
<dbReference type="GO" id="GO:0005886">
    <property type="term" value="C:plasma membrane"/>
    <property type="evidence" value="ECO:0007669"/>
    <property type="project" value="UniProtKB-SubCell"/>
</dbReference>
<dbReference type="PROSITE" id="PS50111">
    <property type="entry name" value="CHEMOTAXIS_TRANSDUC_2"/>
    <property type="match status" value="1"/>
</dbReference>
<keyword evidence="6" id="KW-1133">Transmembrane helix</keyword>
<evidence type="ECO:0000256" key="1">
    <source>
        <dbReference type="ARBA" id="ARBA00004429"/>
    </source>
</evidence>
<feature type="domain" description="T-SNARE coiled-coil homology" evidence="8">
    <location>
        <begin position="574"/>
        <end position="636"/>
    </location>
</feature>
<dbReference type="Pfam" id="PF12729">
    <property type="entry name" value="4HB_MCP_1"/>
    <property type="match status" value="1"/>
</dbReference>
<dbReference type="EMBL" id="SNYW01000010">
    <property type="protein sequence ID" value="TDQ80899.1"/>
    <property type="molecule type" value="Genomic_DNA"/>
</dbReference>
<keyword evidence="2" id="KW-1003">Cell membrane</keyword>
<dbReference type="SUPFAM" id="SSF58104">
    <property type="entry name" value="Methyl-accepting chemotaxis protein (MCP) signaling domain"/>
    <property type="match status" value="1"/>
</dbReference>
<keyword evidence="6" id="KW-0472">Membrane</keyword>
<comment type="subcellular location">
    <subcellularLocation>
        <location evidence="1">Cell inner membrane</location>
        <topology evidence="1">Multi-pass membrane protein</topology>
    </subcellularLocation>
</comment>
<evidence type="ECO:0000313" key="11">
    <source>
        <dbReference type="Proteomes" id="UP000295783"/>
    </source>
</evidence>
<dbReference type="CDD" id="cd06225">
    <property type="entry name" value="HAMP"/>
    <property type="match status" value="1"/>
</dbReference>
<comment type="similarity">
    <text evidence="4">Belongs to the methyl-accepting chemotaxis (MCP) protein family.</text>
</comment>
<dbReference type="GO" id="GO:0007165">
    <property type="term" value="P:signal transduction"/>
    <property type="evidence" value="ECO:0007669"/>
    <property type="project" value="UniProtKB-KW"/>
</dbReference>
<dbReference type="InterPro" id="IPR032255">
    <property type="entry name" value="HBM"/>
</dbReference>
<comment type="caution">
    <text evidence="10">The sequence shown here is derived from an EMBL/GenBank/DDBJ whole genome shotgun (WGS) entry which is preliminary data.</text>
</comment>
<feature type="domain" description="HAMP" evidence="9">
    <location>
        <begin position="329"/>
        <end position="382"/>
    </location>
</feature>
<dbReference type="InterPro" id="IPR004089">
    <property type="entry name" value="MCPsignal_dom"/>
</dbReference>
<dbReference type="OrthoDB" id="7317960at2"/>
<dbReference type="Pfam" id="PF00672">
    <property type="entry name" value="HAMP"/>
    <property type="match status" value="1"/>
</dbReference>